<feature type="domain" description="Ion transport" evidence="7">
    <location>
        <begin position="192"/>
        <end position="430"/>
    </location>
</feature>
<dbReference type="InterPro" id="IPR050927">
    <property type="entry name" value="TRPM"/>
</dbReference>
<name>A0A9D4CW90_DREPO</name>
<dbReference type="InterPro" id="IPR005821">
    <property type="entry name" value="Ion_trans_dom"/>
</dbReference>
<feature type="transmembrane region" description="Helical" evidence="6">
    <location>
        <begin position="394"/>
        <end position="421"/>
    </location>
</feature>
<dbReference type="GO" id="GO:0005886">
    <property type="term" value="C:plasma membrane"/>
    <property type="evidence" value="ECO:0007669"/>
    <property type="project" value="TreeGrafter"/>
</dbReference>
<keyword evidence="2 6" id="KW-0812">Transmembrane</keyword>
<organism evidence="9 10">
    <name type="scientific">Dreissena polymorpha</name>
    <name type="common">Zebra mussel</name>
    <name type="synonym">Mytilus polymorpha</name>
    <dbReference type="NCBI Taxonomy" id="45954"/>
    <lineage>
        <taxon>Eukaryota</taxon>
        <taxon>Metazoa</taxon>
        <taxon>Spiralia</taxon>
        <taxon>Lophotrochozoa</taxon>
        <taxon>Mollusca</taxon>
        <taxon>Bivalvia</taxon>
        <taxon>Autobranchia</taxon>
        <taxon>Heteroconchia</taxon>
        <taxon>Euheterodonta</taxon>
        <taxon>Imparidentia</taxon>
        <taxon>Neoheterodontei</taxon>
        <taxon>Myida</taxon>
        <taxon>Dreissenoidea</taxon>
        <taxon>Dreissenidae</taxon>
        <taxon>Dreissena</taxon>
    </lineage>
</organism>
<dbReference type="EMBL" id="JAIWYP010000011">
    <property type="protein sequence ID" value="KAH3734638.1"/>
    <property type="molecule type" value="Genomic_DNA"/>
</dbReference>
<reference evidence="9" key="2">
    <citation type="submission" date="2020-11" db="EMBL/GenBank/DDBJ databases">
        <authorList>
            <person name="McCartney M.A."/>
            <person name="Auch B."/>
            <person name="Kono T."/>
            <person name="Mallez S."/>
            <person name="Becker A."/>
            <person name="Gohl D.M."/>
            <person name="Silverstein K.A.T."/>
            <person name="Koren S."/>
            <person name="Bechman K.B."/>
            <person name="Herman A."/>
            <person name="Abrahante J.E."/>
            <person name="Garbe J."/>
        </authorList>
    </citation>
    <scope>NUCLEOTIDE SEQUENCE</scope>
    <source>
        <strain evidence="9">Duluth1</strain>
        <tissue evidence="9">Whole animal</tissue>
    </source>
</reference>
<feature type="coiled-coil region" evidence="5">
    <location>
        <begin position="521"/>
        <end position="555"/>
    </location>
</feature>
<feature type="transmembrane region" description="Helical" evidence="6">
    <location>
        <begin position="313"/>
        <end position="335"/>
    </location>
</feature>
<sequence length="557" mass="65423">MLLWALVLEQQEVAKLCLQKVERATAMTLIASDFYADLSKKWKNISREDEMQKYMVEWTNISKGIIDVSYSDDKKKTASMLLQKLPYWDNNSCIELAFHSAKQDIIARDNNSCIDLAKHSKKYDIIAHPACQKAFDSFWEMGLHGKKSSIMFAMCIIFPVLAGLLKFNSTDSVKEKIRTFFYMSKTKFIYTMIWYFAFLILFAYVLVFDLGDTVTTTQYVLLAWVVTMLLEEIRQMARSHRQYFTNGWNVLDIITIVLFSIGFGLRFTDMLNAARVLLAIDFVAFVLRLNHIFYVHNILGPKLKMIRQMFQDLLYFLVIMAVFFFSYAISSYAVLYPDSPFTWETVKQILRRPYWHLYGELFLEETEGLTDCTHDSVLWTNGTYPRCPSETGKIVVPIMMAIYLLVANILLLNLLIAMFSFTFNELNKDSNSHWCFQRYDVFNEYADRPVLCPPLNVFWLLHLFVNRRKSSEKKNDPFRVSLDDRKMEDIIEFEKAEVEKYLNSQKLKDSESTDGRIKTTNEILQDMNKRMEIILQDMNKRMDIMQTQMKKLAKKIK</sequence>
<evidence type="ECO:0000256" key="5">
    <source>
        <dbReference type="SAM" id="Coils"/>
    </source>
</evidence>
<dbReference type="AlphaFoldDB" id="A0A9D4CW90"/>
<keyword evidence="10" id="KW-1185">Reference proteome</keyword>
<evidence type="ECO:0000256" key="6">
    <source>
        <dbReference type="SAM" id="Phobius"/>
    </source>
</evidence>
<evidence type="ECO:0000256" key="2">
    <source>
        <dbReference type="ARBA" id="ARBA00022692"/>
    </source>
</evidence>
<evidence type="ECO:0000256" key="1">
    <source>
        <dbReference type="ARBA" id="ARBA00004141"/>
    </source>
</evidence>
<keyword evidence="5" id="KW-0175">Coiled coil</keyword>
<feature type="domain" description="TRPM-like" evidence="8">
    <location>
        <begin position="1"/>
        <end position="107"/>
    </location>
</feature>
<dbReference type="PANTHER" id="PTHR13800:SF1">
    <property type="entry name" value="TRANSIENT RECEPTOR POTENTIAL CATION CHANNEL TRPM"/>
    <property type="match status" value="1"/>
</dbReference>
<feature type="transmembrane region" description="Helical" evidence="6">
    <location>
        <begin position="213"/>
        <end position="230"/>
    </location>
</feature>
<reference evidence="9" key="1">
    <citation type="journal article" date="2019" name="bioRxiv">
        <title>The Genome of the Zebra Mussel, Dreissena polymorpha: A Resource for Invasive Species Research.</title>
        <authorList>
            <person name="McCartney M.A."/>
            <person name="Auch B."/>
            <person name="Kono T."/>
            <person name="Mallez S."/>
            <person name="Zhang Y."/>
            <person name="Obille A."/>
            <person name="Becker A."/>
            <person name="Abrahante J.E."/>
            <person name="Garbe J."/>
            <person name="Badalamenti J.P."/>
            <person name="Herman A."/>
            <person name="Mangelson H."/>
            <person name="Liachko I."/>
            <person name="Sullivan S."/>
            <person name="Sone E.D."/>
            <person name="Koren S."/>
            <person name="Silverstein K.A.T."/>
            <person name="Beckman K.B."/>
            <person name="Gohl D.M."/>
        </authorList>
    </citation>
    <scope>NUCLEOTIDE SEQUENCE</scope>
    <source>
        <strain evidence="9">Duluth1</strain>
        <tissue evidence="9">Whole animal</tissue>
    </source>
</reference>
<gene>
    <name evidence="9" type="ORF">DPMN_041077</name>
</gene>
<evidence type="ECO:0000256" key="4">
    <source>
        <dbReference type="ARBA" id="ARBA00023136"/>
    </source>
</evidence>
<keyword evidence="4 6" id="KW-0472">Membrane</keyword>
<evidence type="ECO:0000259" key="8">
    <source>
        <dbReference type="Pfam" id="PF25508"/>
    </source>
</evidence>
<evidence type="ECO:0000313" key="9">
    <source>
        <dbReference type="EMBL" id="KAH3734638.1"/>
    </source>
</evidence>
<evidence type="ECO:0000259" key="7">
    <source>
        <dbReference type="Pfam" id="PF00520"/>
    </source>
</evidence>
<proteinExistence type="predicted"/>
<evidence type="ECO:0000256" key="3">
    <source>
        <dbReference type="ARBA" id="ARBA00022989"/>
    </source>
</evidence>
<dbReference type="InterPro" id="IPR057366">
    <property type="entry name" value="TRPM-like"/>
</dbReference>
<protein>
    <recommendedName>
        <fullName evidence="11">Ion transport domain-containing protein</fullName>
    </recommendedName>
</protein>
<comment type="subcellular location">
    <subcellularLocation>
        <location evidence="1">Membrane</location>
        <topology evidence="1">Multi-pass membrane protein</topology>
    </subcellularLocation>
</comment>
<comment type="caution">
    <text evidence="9">The sequence shown here is derived from an EMBL/GenBank/DDBJ whole genome shotgun (WGS) entry which is preliminary data.</text>
</comment>
<feature type="transmembrane region" description="Helical" evidence="6">
    <location>
        <begin position="273"/>
        <end position="293"/>
    </location>
</feature>
<evidence type="ECO:0000313" key="10">
    <source>
        <dbReference type="Proteomes" id="UP000828390"/>
    </source>
</evidence>
<dbReference type="GO" id="GO:0030001">
    <property type="term" value="P:metal ion transport"/>
    <property type="evidence" value="ECO:0007669"/>
    <property type="project" value="TreeGrafter"/>
</dbReference>
<dbReference type="Pfam" id="PF00520">
    <property type="entry name" value="Ion_trans"/>
    <property type="match status" value="1"/>
</dbReference>
<feature type="transmembrane region" description="Helical" evidence="6">
    <location>
        <begin position="150"/>
        <end position="167"/>
    </location>
</feature>
<dbReference type="PANTHER" id="PTHR13800">
    <property type="entry name" value="TRANSIENT RECEPTOR POTENTIAL CATION CHANNEL, SUBFAMILY M, MEMBER 6"/>
    <property type="match status" value="1"/>
</dbReference>
<keyword evidence="3 6" id="KW-1133">Transmembrane helix</keyword>
<accession>A0A9D4CW90</accession>
<feature type="transmembrane region" description="Helical" evidence="6">
    <location>
        <begin position="188"/>
        <end position="207"/>
    </location>
</feature>
<dbReference type="Proteomes" id="UP000828390">
    <property type="component" value="Unassembled WGS sequence"/>
</dbReference>
<feature type="transmembrane region" description="Helical" evidence="6">
    <location>
        <begin position="250"/>
        <end position="267"/>
    </location>
</feature>
<dbReference type="GO" id="GO:0005261">
    <property type="term" value="F:monoatomic cation channel activity"/>
    <property type="evidence" value="ECO:0007669"/>
    <property type="project" value="TreeGrafter"/>
</dbReference>
<evidence type="ECO:0008006" key="11">
    <source>
        <dbReference type="Google" id="ProtNLM"/>
    </source>
</evidence>
<dbReference type="Pfam" id="PF25508">
    <property type="entry name" value="TRPM2"/>
    <property type="match status" value="1"/>
</dbReference>